<feature type="compositionally biased region" description="Polar residues" evidence="1">
    <location>
        <begin position="392"/>
        <end position="401"/>
    </location>
</feature>
<feature type="compositionally biased region" description="Polar residues" evidence="1">
    <location>
        <begin position="355"/>
        <end position="364"/>
    </location>
</feature>
<evidence type="ECO:0000313" key="3">
    <source>
        <dbReference type="Proteomes" id="UP000000226"/>
    </source>
</evidence>
<sequence length="418" mass="46440">MDGEKFDHSKQDKQEKVFSETIDDSLRSKDSSRESGSSSDSEKQIYLISEVESDNTKDSDTHTDGTKSISSSARKRSSCSSSESSSEDFIAVEEAFKYTKSAKDNVPSCESSDKSEVENNFLVPTSTYEVNNLNHIQMDMSPTASPSVQVMDRSGSYDASIFPSSIFEPNTNPSEWSIASNESLFSIQIQPSFSREKALKYGDLCLSKELTKSVELNKQAPSVILEEIDTTKKNVDVEELQAPTSYGSFKFEGERDTEDNNETKTSHGTKSVKSSKSNVSILSHSDNGILPVPPLKKRSRKGYSYSCSWVFCNLCSSCKCLSCCSPFFCCGLCNRTEYHHHTSQILTEEAERNGSTKMDVSQQESGKHESDKQESGMTRDTNVIQTKEESEVPSNSKDNNSTWFHSLSCPWNPSSNCC</sequence>
<dbReference type="Gramene" id="ESW25508">
    <property type="protein sequence ID" value="ESW25508"/>
    <property type="gene ID" value="PHAVU_003G042100g"/>
</dbReference>
<name>V7C804_PHAVU</name>
<feature type="region of interest" description="Disordered" evidence="1">
    <location>
        <begin position="1"/>
        <end position="87"/>
    </location>
</feature>
<accession>V7C804</accession>
<dbReference type="Proteomes" id="UP000000226">
    <property type="component" value="Chromosome 3"/>
</dbReference>
<feature type="region of interest" description="Disordered" evidence="1">
    <location>
        <begin position="249"/>
        <end position="280"/>
    </location>
</feature>
<reference evidence="3" key="1">
    <citation type="journal article" date="2014" name="Nat. Genet.">
        <title>A reference genome for common bean and genome-wide analysis of dual domestications.</title>
        <authorList>
            <person name="Schmutz J."/>
            <person name="McClean P.E."/>
            <person name="Mamidi S."/>
            <person name="Wu G.A."/>
            <person name="Cannon S.B."/>
            <person name="Grimwood J."/>
            <person name="Jenkins J."/>
            <person name="Shu S."/>
            <person name="Song Q."/>
            <person name="Chavarro C."/>
            <person name="Torres-Torres M."/>
            <person name="Geffroy V."/>
            <person name="Moghaddam S.M."/>
            <person name="Gao D."/>
            <person name="Abernathy B."/>
            <person name="Barry K."/>
            <person name="Blair M."/>
            <person name="Brick M.A."/>
            <person name="Chovatia M."/>
            <person name="Gepts P."/>
            <person name="Goodstein D.M."/>
            <person name="Gonzales M."/>
            <person name="Hellsten U."/>
            <person name="Hyten D.L."/>
            <person name="Jia G."/>
            <person name="Kelly J.D."/>
            <person name="Kudrna D."/>
            <person name="Lee R."/>
            <person name="Richard M.M."/>
            <person name="Miklas P.N."/>
            <person name="Osorno J.M."/>
            <person name="Rodrigues J."/>
            <person name="Thareau V."/>
            <person name="Urrea C.A."/>
            <person name="Wang M."/>
            <person name="Yu Y."/>
            <person name="Zhang M."/>
            <person name="Wing R.A."/>
            <person name="Cregan P.B."/>
            <person name="Rokhsar D.S."/>
            <person name="Jackson S.A."/>
        </authorList>
    </citation>
    <scope>NUCLEOTIDE SEQUENCE [LARGE SCALE GENOMIC DNA]</scope>
    <source>
        <strain evidence="3">cv. G19833</strain>
    </source>
</reference>
<feature type="compositionally biased region" description="Basic and acidic residues" evidence="1">
    <location>
        <begin position="1"/>
        <end position="33"/>
    </location>
</feature>
<dbReference type="PANTHER" id="PTHR33673">
    <property type="entry name" value="SUPPRESSOR SRP40-LIKE PROTEIN"/>
    <property type="match status" value="1"/>
</dbReference>
<evidence type="ECO:0000313" key="2">
    <source>
        <dbReference type="EMBL" id="ESW25508.1"/>
    </source>
</evidence>
<dbReference type="AlphaFoldDB" id="V7C804"/>
<feature type="compositionally biased region" description="Polar residues" evidence="1">
    <location>
        <begin position="375"/>
        <end position="385"/>
    </location>
</feature>
<feature type="compositionally biased region" description="Low complexity" evidence="1">
    <location>
        <begin position="67"/>
        <end position="84"/>
    </location>
</feature>
<dbReference type="OrthoDB" id="1302201at2759"/>
<evidence type="ECO:0000256" key="1">
    <source>
        <dbReference type="SAM" id="MobiDB-lite"/>
    </source>
</evidence>
<gene>
    <name evidence="2" type="ORF">PHAVU_003G042100g</name>
</gene>
<feature type="compositionally biased region" description="Basic and acidic residues" evidence="1">
    <location>
        <begin position="54"/>
        <end position="65"/>
    </location>
</feature>
<feature type="compositionally biased region" description="Basic and acidic residues" evidence="1">
    <location>
        <begin position="365"/>
        <end position="374"/>
    </location>
</feature>
<dbReference type="PANTHER" id="PTHR33673:SF36">
    <property type="entry name" value="MYB-LIKE PROTEIN Q"/>
    <property type="match status" value="1"/>
</dbReference>
<protein>
    <submittedName>
        <fullName evidence="2">Uncharacterized protein</fullName>
    </submittedName>
</protein>
<organism evidence="2 3">
    <name type="scientific">Phaseolus vulgaris</name>
    <name type="common">Kidney bean</name>
    <name type="synonym">French bean</name>
    <dbReference type="NCBI Taxonomy" id="3885"/>
    <lineage>
        <taxon>Eukaryota</taxon>
        <taxon>Viridiplantae</taxon>
        <taxon>Streptophyta</taxon>
        <taxon>Embryophyta</taxon>
        <taxon>Tracheophyta</taxon>
        <taxon>Spermatophyta</taxon>
        <taxon>Magnoliopsida</taxon>
        <taxon>eudicotyledons</taxon>
        <taxon>Gunneridae</taxon>
        <taxon>Pentapetalae</taxon>
        <taxon>rosids</taxon>
        <taxon>fabids</taxon>
        <taxon>Fabales</taxon>
        <taxon>Fabaceae</taxon>
        <taxon>Papilionoideae</taxon>
        <taxon>50 kb inversion clade</taxon>
        <taxon>NPAAA clade</taxon>
        <taxon>indigoferoid/millettioid clade</taxon>
        <taxon>Phaseoleae</taxon>
        <taxon>Phaseolus</taxon>
    </lineage>
</organism>
<dbReference type="EMBL" id="CM002290">
    <property type="protein sequence ID" value="ESW25508.1"/>
    <property type="molecule type" value="Genomic_DNA"/>
</dbReference>
<feature type="compositionally biased region" description="Low complexity" evidence="1">
    <location>
        <begin position="271"/>
        <end position="280"/>
    </location>
</feature>
<proteinExistence type="predicted"/>
<keyword evidence="3" id="KW-1185">Reference proteome</keyword>
<feature type="region of interest" description="Disordered" evidence="1">
    <location>
        <begin position="348"/>
        <end position="401"/>
    </location>
</feature>